<evidence type="ECO:0000256" key="10">
    <source>
        <dbReference type="ARBA" id="ARBA00022960"/>
    </source>
</evidence>
<dbReference type="GO" id="GO:0005886">
    <property type="term" value="C:plasma membrane"/>
    <property type="evidence" value="ECO:0007669"/>
    <property type="project" value="UniProtKB-SubCell"/>
</dbReference>
<keyword evidence="6" id="KW-0645">Protease</keyword>
<keyword evidence="12" id="KW-0472">Membrane</keyword>
<evidence type="ECO:0000313" key="21">
    <source>
        <dbReference type="Proteomes" id="UP000285120"/>
    </source>
</evidence>
<dbReference type="InterPro" id="IPR012338">
    <property type="entry name" value="Beta-lactam/transpept-like"/>
</dbReference>
<comment type="catalytic activity">
    <reaction evidence="16">
        <text>[GlcNAc-(1-&gt;4)-Mur2Ac(oyl-L-Ala-gamma-D-Glu-L-Lys-D-Ala-D-Ala)](n)-di-trans,octa-cis-undecaprenyl diphosphate + beta-D-GlcNAc-(1-&gt;4)-Mur2Ac(oyl-L-Ala-gamma-D-Glu-L-Lys-D-Ala-D-Ala)-di-trans,octa-cis-undecaprenyl diphosphate = [GlcNAc-(1-&gt;4)-Mur2Ac(oyl-L-Ala-gamma-D-Glu-L-Lys-D-Ala-D-Ala)](n+1)-di-trans,octa-cis-undecaprenyl diphosphate + di-trans,octa-cis-undecaprenyl diphosphate + H(+)</text>
        <dbReference type="Rhea" id="RHEA:23708"/>
        <dbReference type="Rhea" id="RHEA-COMP:9602"/>
        <dbReference type="Rhea" id="RHEA-COMP:9603"/>
        <dbReference type="ChEBI" id="CHEBI:15378"/>
        <dbReference type="ChEBI" id="CHEBI:58405"/>
        <dbReference type="ChEBI" id="CHEBI:60033"/>
        <dbReference type="ChEBI" id="CHEBI:78435"/>
        <dbReference type="EC" id="2.4.99.28"/>
    </reaction>
</comment>
<evidence type="ECO:0000256" key="7">
    <source>
        <dbReference type="ARBA" id="ARBA00022676"/>
    </source>
</evidence>
<dbReference type="FunFam" id="1.10.3810.10:FF:000001">
    <property type="entry name" value="Penicillin-binding protein 1A"/>
    <property type="match status" value="1"/>
</dbReference>
<dbReference type="InterPro" id="IPR001264">
    <property type="entry name" value="Glyco_trans_51"/>
</dbReference>
<dbReference type="GO" id="GO:0030288">
    <property type="term" value="C:outer membrane-bounded periplasmic space"/>
    <property type="evidence" value="ECO:0007669"/>
    <property type="project" value="TreeGrafter"/>
</dbReference>
<dbReference type="GO" id="GO:0009252">
    <property type="term" value="P:peptidoglycan biosynthetic process"/>
    <property type="evidence" value="ECO:0007669"/>
    <property type="project" value="UniProtKB-KW"/>
</dbReference>
<dbReference type="GO" id="GO:0006508">
    <property type="term" value="P:proteolysis"/>
    <property type="evidence" value="ECO:0007669"/>
    <property type="project" value="UniProtKB-KW"/>
</dbReference>
<comment type="similarity">
    <text evidence="2">In the C-terminal section; belongs to the transpeptidase family.</text>
</comment>
<evidence type="ECO:0000256" key="13">
    <source>
        <dbReference type="ARBA" id="ARBA00023268"/>
    </source>
</evidence>
<dbReference type="Pfam" id="PF00905">
    <property type="entry name" value="Transpeptidase"/>
    <property type="match status" value="1"/>
</dbReference>
<organism evidence="20 21">
    <name type="scientific">Sinobaca qinghaiensis</name>
    <dbReference type="NCBI Taxonomy" id="342944"/>
    <lineage>
        <taxon>Bacteria</taxon>
        <taxon>Bacillati</taxon>
        <taxon>Bacillota</taxon>
        <taxon>Bacilli</taxon>
        <taxon>Bacillales</taxon>
        <taxon>Sporolactobacillaceae</taxon>
        <taxon>Sinobaca</taxon>
    </lineage>
</organism>
<evidence type="ECO:0000256" key="2">
    <source>
        <dbReference type="ARBA" id="ARBA00007090"/>
    </source>
</evidence>
<feature type="domain" description="Penicillin-binding protein transpeptidase" evidence="18">
    <location>
        <begin position="348"/>
        <end position="589"/>
    </location>
</feature>
<dbReference type="PANTHER" id="PTHR32282">
    <property type="entry name" value="BINDING PROTEIN TRANSPEPTIDASE, PUTATIVE-RELATED"/>
    <property type="match status" value="1"/>
</dbReference>
<comment type="catalytic activity">
    <reaction evidence="15">
        <text>Preferential cleavage: (Ac)2-L-Lys-D-Ala-|-D-Ala. Also transpeptidation of peptidyl-alanyl moieties that are N-acyl substituents of D-alanine.</text>
        <dbReference type="EC" id="3.4.16.4"/>
    </reaction>
</comment>
<keyword evidence="14" id="KW-0961">Cell wall biogenesis/degradation</keyword>
<dbReference type="Gene3D" id="3.40.710.10">
    <property type="entry name" value="DD-peptidase/beta-lactamase superfamily"/>
    <property type="match status" value="1"/>
</dbReference>
<evidence type="ECO:0000256" key="17">
    <source>
        <dbReference type="SAM" id="SignalP"/>
    </source>
</evidence>
<keyword evidence="21" id="KW-1185">Reference proteome</keyword>
<dbReference type="GO" id="GO:0071555">
    <property type="term" value="P:cell wall organization"/>
    <property type="evidence" value="ECO:0007669"/>
    <property type="project" value="UniProtKB-KW"/>
</dbReference>
<keyword evidence="10" id="KW-0133">Cell shape</keyword>
<dbReference type="AlphaFoldDB" id="A0A419V3X6"/>
<dbReference type="OrthoDB" id="9766909at2"/>
<sequence>MNKKAGTLFIVILLALTVFLAAAVAGESNDYTSPSKTLDHLIDKETFHIPTNSFVYTSQNDVLAEWHNEQNRLYTKQTKTPEIVKQAFLSTEDQQFFEHKGLDASAVLRAVLANAQAGSIEEGASTITQQLARNLFLHHGQTYERKIAEVLYAVELENTYSKTEILEMYINTIYFNRGIYGFETASRAYFSKSSSDLTLAETAFLAAVPANPTYYDPIDNKDHTLERQGWILQKLLDTEKITEEDYQTALDAPITVIEPTSRVSLSPDYEDLVKNEFRELVADKEGYSKQAETASDDDKQAVSEELDKRIEELMNSGLHIYTHYDSGLQAAQNEAAGSVLSNDTAEGASVTIDHLNHEIVAAIGGKNYQNGEFHRAFQAYRQPGSTIKPLLVYAPYIETFDVSSISMVETKDICIKEYCVSQDGLNQPVSLKRALAASYNTSALRLFEQTGISESFSYLEGFAFDNVTSADYTPASALGGFSRGVSPLELTNAYTTFSNNGSFTPARAISSVQDEEGRVLYEWEDKEEVVWSEETNQEMRILLEEVIISGTGTAAKIEAESFGGKTGTTNEEKDLWFAGYNERYTTAVWIGEDQPASLAAVENEKPALVWWKKVME</sequence>
<dbReference type="GO" id="GO:0008658">
    <property type="term" value="F:penicillin binding"/>
    <property type="evidence" value="ECO:0007669"/>
    <property type="project" value="InterPro"/>
</dbReference>
<dbReference type="Pfam" id="PF00912">
    <property type="entry name" value="Transgly"/>
    <property type="match status" value="1"/>
</dbReference>
<dbReference type="Proteomes" id="UP000285120">
    <property type="component" value="Unassembled WGS sequence"/>
</dbReference>
<keyword evidence="7" id="KW-0328">Glycosyltransferase</keyword>
<feature type="domain" description="Glycosyl transferase family 51" evidence="19">
    <location>
        <begin position="61"/>
        <end position="235"/>
    </location>
</feature>
<dbReference type="EMBL" id="RAPK01000009">
    <property type="protein sequence ID" value="RKD73190.1"/>
    <property type="molecule type" value="Genomic_DNA"/>
</dbReference>
<feature type="signal peptide" evidence="17">
    <location>
        <begin position="1"/>
        <end position="23"/>
    </location>
</feature>
<keyword evidence="9" id="KW-0378">Hydrolase</keyword>
<keyword evidence="13" id="KW-0511">Multifunctional enzyme</keyword>
<keyword evidence="5" id="KW-0121">Carboxypeptidase</keyword>
<accession>A0A419V3X6</accession>
<dbReference type="GO" id="GO:0008955">
    <property type="term" value="F:peptidoglycan glycosyltransferase activity"/>
    <property type="evidence" value="ECO:0007669"/>
    <property type="project" value="UniProtKB-EC"/>
</dbReference>
<evidence type="ECO:0000259" key="18">
    <source>
        <dbReference type="Pfam" id="PF00905"/>
    </source>
</evidence>
<evidence type="ECO:0000256" key="5">
    <source>
        <dbReference type="ARBA" id="ARBA00022645"/>
    </source>
</evidence>
<evidence type="ECO:0000256" key="12">
    <source>
        <dbReference type="ARBA" id="ARBA00023136"/>
    </source>
</evidence>
<evidence type="ECO:0000256" key="3">
    <source>
        <dbReference type="ARBA" id="ARBA00007739"/>
    </source>
</evidence>
<evidence type="ECO:0000256" key="1">
    <source>
        <dbReference type="ARBA" id="ARBA00004236"/>
    </source>
</evidence>
<evidence type="ECO:0000256" key="14">
    <source>
        <dbReference type="ARBA" id="ARBA00023316"/>
    </source>
</evidence>
<dbReference type="Gene3D" id="1.10.3810.10">
    <property type="entry name" value="Biosynthetic peptidoglycan transglycosylase-like"/>
    <property type="match status" value="1"/>
</dbReference>
<comment type="subcellular location">
    <subcellularLocation>
        <location evidence="1">Cell membrane</location>
    </subcellularLocation>
</comment>
<dbReference type="RefSeq" id="WP_120193563.1">
    <property type="nucleotide sequence ID" value="NZ_RAPK01000009.1"/>
</dbReference>
<evidence type="ECO:0000256" key="16">
    <source>
        <dbReference type="ARBA" id="ARBA00049902"/>
    </source>
</evidence>
<keyword evidence="11" id="KW-0573">Peptidoglycan synthesis</keyword>
<dbReference type="GO" id="GO:0009002">
    <property type="term" value="F:serine-type D-Ala-D-Ala carboxypeptidase activity"/>
    <property type="evidence" value="ECO:0007669"/>
    <property type="project" value="UniProtKB-EC"/>
</dbReference>
<comment type="similarity">
    <text evidence="3">In the N-terminal section; belongs to the glycosyltransferase 51 family.</text>
</comment>
<dbReference type="SUPFAM" id="SSF53955">
    <property type="entry name" value="Lysozyme-like"/>
    <property type="match status" value="1"/>
</dbReference>
<keyword evidence="17" id="KW-0732">Signal</keyword>
<dbReference type="PANTHER" id="PTHR32282:SF11">
    <property type="entry name" value="PENICILLIN-BINDING PROTEIN 1B"/>
    <property type="match status" value="1"/>
</dbReference>
<feature type="chain" id="PRO_5039181686" evidence="17">
    <location>
        <begin position="24"/>
        <end position="616"/>
    </location>
</feature>
<evidence type="ECO:0000313" key="20">
    <source>
        <dbReference type="EMBL" id="RKD73190.1"/>
    </source>
</evidence>
<dbReference type="GO" id="GO:0008360">
    <property type="term" value="P:regulation of cell shape"/>
    <property type="evidence" value="ECO:0007669"/>
    <property type="project" value="UniProtKB-KW"/>
</dbReference>
<reference evidence="20 21" key="1">
    <citation type="submission" date="2018-09" db="EMBL/GenBank/DDBJ databases">
        <title>Genomic Encyclopedia of Archaeal and Bacterial Type Strains, Phase II (KMG-II): from individual species to whole genera.</title>
        <authorList>
            <person name="Goeker M."/>
        </authorList>
    </citation>
    <scope>NUCLEOTIDE SEQUENCE [LARGE SCALE GENOMIC DNA]</scope>
    <source>
        <strain evidence="20 21">DSM 17008</strain>
    </source>
</reference>
<evidence type="ECO:0000256" key="8">
    <source>
        <dbReference type="ARBA" id="ARBA00022679"/>
    </source>
</evidence>
<gene>
    <name evidence="20" type="ORF">ATL39_2396</name>
</gene>
<evidence type="ECO:0000256" key="11">
    <source>
        <dbReference type="ARBA" id="ARBA00022984"/>
    </source>
</evidence>
<evidence type="ECO:0000256" key="6">
    <source>
        <dbReference type="ARBA" id="ARBA00022670"/>
    </source>
</evidence>
<evidence type="ECO:0000256" key="15">
    <source>
        <dbReference type="ARBA" id="ARBA00034000"/>
    </source>
</evidence>
<comment type="caution">
    <text evidence="20">The sequence shown here is derived from an EMBL/GenBank/DDBJ whole genome shotgun (WGS) entry which is preliminary data.</text>
</comment>
<keyword evidence="8" id="KW-0808">Transferase</keyword>
<name>A0A419V3X6_9BACL</name>
<evidence type="ECO:0000256" key="4">
    <source>
        <dbReference type="ARBA" id="ARBA00022475"/>
    </source>
</evidence>
<dbReference type="SUPFAM" id="SSF56601">
    <property type="entry name" value="beta-lactamase/transpeptidase-like"/>
    <property type="match status" value="1"/>
</dbReference>
<dbReference type="InterPro" id="IPR023346">
    <property type="entry name" value="Lysozyme-like_dom_sf"/>
</dbReference>
<protein>
    <submittedName>
        <fullName evidence="20">Penicillin-binding protein 1A</fullName>
    </submittedName>
</protein>
<dbReference type="InterPro" id="IPR050396">
    <property type="entry name" value="Glycosyltr_51/Transpeptidase"/>
</dbReference>
<evidence type="ECO:0000259" key="19">
    <source>
        <dbReference type="Pfam" id="PF00912"/>
    </source>
</evidence>
<evidence type="ECO:0000256" key="9">
    <source>
        <dbReference type="ARBA" id="ARBA00022801"/>
    </source>
</evidence>
<dbReference type="InterPro" id="IPR036950">
    <property type="entry name" value="PBP_transglycosylase"/>
</dbReference>
<proteinExistence type="inferred from homology"/>
<keyword evidence="4" id="KW-1003">Cell membrane</keyword>
<dbReference type="InterPro" id="IPR001460">
    <property type="entry name" value="PCN-bd_Tpept"/>
</dbReference>